<dbReference type="GO" id="GO:0015562">
    <property type="term" value="F:efflux transmembrane transporter activity"/>
    <property type="evidence" value="ECO:0007669"/>
    <property type="project" value="TreeGrafter"/>
</dbReference>
<dbReference type="KEGG" id="ttz:FHG85_00595"/>
<dbReference type="Gene3D" id="2.40.50.100">
    <property type="match status" value="1"/>
</dbReference>
<dbReference type="PANTHER" id="PTHR30469:SF15">
    <property type="entry name" value="HLYD FAMILY OF SECRETION PROTEINS"/>
    <property type="match status" value="1"/>
</dbReference>
<evidence type="ECO:0000256" key="1">
    <source>
        <dbReference type="ARBA" id="ARBA00009477"/>
    </source>
</evidence>
<sequence length="346" mass="38680">MKRLTLLLSAAAIVLTSCSGKNDEQTEKDINVPLVKTVKVEERTFNPTLTFSGTVFANKEANLGATLPGKVEKIFFEEGQSVKKGDLIVELSDEMLTQALIEHETIKKDFERVSRLREKGSISEMEYDHVKAKYDASTAKVEMVRKNTQVYAPFSGIIAERMMEEGEIYFINPGLEPGYSMRSGIVRLMQLDPVKIKFEVNEKDLSKIRKGLPVEVRMDAFPGRTFKGEVNNIKPMLSTTTHSTPVEVVISNAKMEIKPGMFAFVDVKLPEIKSAVVPLRSIYRMPGTSEDYVFTVVNDTVHRVKVERVQTLGEYVAVNGVNAGTEIILEGKNRVNDGLKVKVSNR</sequence>
<name>A0A7D3XD62_9BACT</name>
<dbReference type="InterPro" id="IPR006143">
    <property type="entry name" value="RND_pump_MFP"/>
</dbReference>
<accession>A0A7D3XD62</accession>
<dbReference type="Pfam" id="PF25954">
    <property type="entry name" value="Beta-barrel_RND_2"/>
    <property type="match status" value="1"/>
</dbReference>
<dbReference type="SUPFAM" id="SSF111369">
    <property type="entry name" value="HlyD-like secretion proteins"/>
    <property type="match status" value="1"/>
</dbReference>
<evidence type="ECO:0000313" key="3">
    <source>
        <dbReference type="EMBL" id="QKG78827.1"/>
    </source>
</evidence>
<dbReference type="InterPro" id="IPR058792">
    <property type="entry name" value="Beta-barrel_RND_2"/>
</dbReference>
<reference evidence="3 4" key="1">
    <citation type="submission" date="2019-07" db="EMBL/GenBank/DDBJ databases">
        <title>Thalassofilum flectens gen. nov., sp. nov., a novel moderate thermophilic anaerobe from a shallow sea hot spring in Kunashir Island (Russia), representing a new family in the order Bacteroidales, and proposal of Thalassofilacea fam. nov.</title>
        <authorList>
            <person name="Kochetkova T.V."/>
            <person name="Podosokorskaya O.A."/>
            <person name="Novikov A."/>
            <person name="Elcheninov A.G."/>
            <person name="Toshchakov S.V."/>
            <person name="Kublanov I.V."/>
        </authorList>
    </citation>
    <scope>NUCLEOTIDE SEQUENCE [LARGE SCALE GENOMIC DNA]</scope>
    <source>
        <strain evidence="3 4">38-H</strain>
    </source>
</reference>
<dbReference type="RefSeq" id="WP_173072342.1">
    <property type="nucleotide sequence ID" value="NZ_CP041345.1"/>
</dbReference>
<dbReference type="Gene3D" id="2.40.30.170">
    <property type="match status" value="1"/>
</dbReference>
<dbReference type="GO" id="GO:1990281">
    <property type="term" value="C:efflux pump complex"/>
    <property type="evidence" value="ECO:0007669"/>
    <property type="project" value="TreeGrafter"/>
</dbReference>
<feature type="domain" description="CusB-like beta-barrel" evidence="2">
    <location>
        <begin position="196"/>
        <end position="267"/>
    </location>
</feature>
<dbReference type="FunFam" id="2.40.30.170:FF:000010">
    <property type="entry name" value="Efflux RND transporter periplasmic adaptor subunit"/>
    <property type="match status" value="1"/>
</dbReference>
<comment type="similarity">
    <text evidence="1">Belongs to the membrane fusion protein (MFP) (TC 8.A.1) family.</text>
</comment>
<dbReference type="PROSITE" id="PS51257">
    <property type="entry name" value="PROKAR_LIPOPROTEIN"/>
    <property type="match status" value="1"/>
</dbReference>
<gene>
    <name evidence="3" type="ORF">FHG85_00595</name>
</gene>
<dbReference type="PANTHER" id="PTHR30469">
    <property type="entry name" value="MULTIDRUG RESISTANCE PROTEIN MDTA"/>
    <property type="match status" value="1"/>
</dbReference>
<evidence type="ECO:0000313" key="4">
    <source>
        <dbReference type="Proteomes" id="UP000500961"/>
    </source>
</evidence>
<dbReference type="Proteomes" id="UP000500961">
    <property type="component" value="Chromosome"/>
</dbReference>
<keyword evidence="4" id="KW-1185">Reference proteome</keyword>
<protein>
    <submittedName>
        <fullName evidence="3">Efflux RND transporter periplasmic adaptor subunit</fullName>
    </submittedName>
</protein>
<dbReference type="Gene3D" id="1.10.287.470">
    <property type="entry name" value="Helix hairpin bin"/>
    <property type="match status" value="1"/>
</dbReference>
<dbReference type="EMBL" id="CP041345">
    <property type="protein sequence ID" value="QKG78827.1"/>
    <property type="molecule type" value="Genomic_DNA"/>
</dbReference>
<dbReference type="NCBIfam" id="TIGR01730">
    <property type="entry name" value="RND_mfp"/>
    <property type="match status" value="1"/>
</dbReference>
<dbReference type="AlphaFoldDB" id="A0A7D3XD62"/>
<evidence type="ECO:0000259" key="2">
    <source>
        <dbReference type="Pfam" id="PF25954"/>
    </source>
</evidence>
<proteinExistence type="inferred from homology"/>
<organism evidence="3 4">
    <name type="scientific">Tenuifilum thalassicum</name>
    <dbReference type="NCBI Taxonomy" id="2590900"/>
    <lineage>
        <taxon>Bacteria</taxon>
        <taxon>Pseudomonadati</taxon>
        <taxon>Bacteroidota</taxon>
        <taxon>Bacteroidia</taxon>
        <taxon>Bacteroidales</taxon>
        <taxon>Tenuifilaceae</taxon>
        <taxon>Tenuifilum</taxon>
    </lineage>
</organism>